<comment type="subunit">
    <text evidence="3">The RNase H2 complex is a heterotrimer composed of the catalytic subunit RNASEH2A and the non-catalytic subunits RNASEH2B and RNASEH2C.</text>
</comment>
<dbReference type="GO" id="GO:0032299">
    <property type="term" value="C:ribonuclease H2 complex"/>
    <property type="evidence" value="ECO:0007669"/>
    <property type="project" value="InterPro"/>
</dbReference>
<dbReference type="Pfam" id="PF09468">
    <property type="entry name" value="RNase_H2-Ydr279"/>
    <property type="match status" value="1"/>
</dbReference>
<organism evidence="10">
    <name type="scientific">Arion vulgaris</name>
    <dbReference type="NCBI Taxonomy" id="1028688"/>
    <lineage>
        <taxon>Eukaryota</taxon>
        <taxon>Metazoa</taxon>
        <taxon>Spiralia</taxon>
        <taxon>Lophotrochozoa</taxon>
        <taxon>Mollusca</taxon>
        <taxon>Gastropoda</taxon>
        <taxon>Heterobranchia</taxon>
        <taxon>Euthyneura</taxon>
        <taxon>Panpulmonata</taxon>
        <taxon>Eupulmonata</taxon>
        <taxon>Stylommatophora</taxon>
        <taxon>Helicina</taxon>
        <taxon>Arionoidea</taxon>
        <taxon>Arionidae</taxon>
        <taxon>Arion</taxon>
    </lineage>
</organism>
<dbReference type="InterPro" id="IPR019024">
    <property type="entry name" value="RNase_H2_suB_wHTH"/>
</dbReference>
<proteinExistence type="inferred from homology"/>
<keyword evidence="5" id="KW-0539">Nucleus</keyword>
<feature type="domain" description="Rnh202 triple barrel" evidence="9">
    <location>
        <begin position="40"/>
        <end position="98"/>
    </location>
</feature>
<dbReference type="PANTHER" id="PTHR13383:SF11">
    <property type="entry name" value="RIBONUCLEASE H2 SUBUNIT B"/>
    <property type="match status" value="1"/>
</dbReference>
<name>A0A0B7A3N9_9EUPU</name>
<dbReference type="Gene3D" id="1.10.20.120">
    <property type="match status" value="1"/>
</dbReference>
<accession>A0A0B7A3N9</accession>
<evidence type="ECO:0000256" key="3">
    <source>
        <dbReference type="ARBA" id="ARBA00011277"/>
    </source>
</evidence>
<dbReference type="Gene3D" id="2.20.25.530">
    <property type="match status" value="1"/>
</dbReference>
<evidence type="ECO:0000256" key="1">
    <source>
        <dbReference type="ARBA" id="ARBA00004123"/>
    </source>
</evidence>
<evidence type="ECO:0000259" key="8">
    <source>
        <dbReference type="Pfam" id="PF09468"/>
    </source>
</evidence>
<dbReference type="PANTHER" id="PTHR13383">
    <property type="entry name" value="RIBONUCLEASE H2 SUBUNIT B"/>
    <property type="match status" value="1"/>
</dbReference>
<dbReference type="InterPro" id="IPR041195">
    <property type="entry name" value="Rnh202_N"/>
</dbReference>
<evidence type="ECO:0000256" key="6">
    <source>
        <dbReference type="ARBA" id="ARBA00024778"/>
    </source>
</evidence>
<dbReference type="InterPro" id="IPR040456">
    <property type="entry name" value="RNase_H2_suB"/>
</dbReference>
<evidence type="ECO:0000313" key="10">
    <source>
        <dbReference type="EMBL" id="CEK75403.1"/>
    </source>
</evidence>
<evidence type="ECO:0000256" key="2">
    <source>
        <dbReference type="ARBA" id="ARBA00009823"/>
    </source>
</evidence>
<dbReference type="CDD" id="cd09270">
    <property type="entry name" value="RNase_H2-B"/>
    <property type="match status" value="1"/>
</dbReference>
<comment type="similarity">
    <text evidence="2">Belongs to the RNase H2 subunit B family.</text>
</comment>
<feature type="domain" description="Ribonuclease H2 subunit B wHTH" evidence="8">
    <location>
        <begin position="101"/>
        <end position="234"/>
    </location>
</feature>
<protein>
    <recommendedName>
        <fullName evidence="4">Ribonuclease H2 subunit B</fullName>
    </recommendedName>
    <alternativeName>
        <fullName evidence="7">Ribonuclease HI subunit B</fullName>
    </alternativeName>
</protein>
<gene>
    <name evidence="10" type="primary">ORF95379</name>
    <name evidence="11" type="synonym">ORF95384</name>
</gene>
<dbReference type="EMBL" id="HACG01028538">
    <property type="protein sequence ID" value="CEK75403.1"/>
    <property type="molecule type" value="Transcribed_RNA"/>
</dbReference>
<comment type="function">
    <text evidence="6">Non catalytic subunit of RNase H2, an endonuclease that specifically degrades the RNA of RNA:DNA hybrids. Participates in DNA replication, possibly by mediating the removal of lagging-strand Okazaki fragment RNA primers during DNA replication. Mediates the excision of single ribonucleotides from DNA:RNA duplexes.</text>
</comment>
<dbReference type="AlphaFoldDB" id="A0A0B7A3N9"/>
<evidence type="ECO:0000256" key="4">
    <source>
        <dbReference type="ARBA" id="ARBA00019062"/>
    </source>
</evidence>
<comment type="subcellular location">
    <subcellularLocation>
        <location evidence="1">Nucleus</location>
    </subcellularLocation>
</comment>
<dbReference type="FunFam" id="1.10.20.120:FF:000002">
    <property type="entry name" value="Ribonuclease H2 subunit B"/>
    <property type="match status" value="1"/>
</dbReference>
<evidence type="ECO:0000256" key="7">
    <source>
        <dbReference type="ARBA" id="ARBA00033464"/>
    </source>
</evidence>
<evidence type="ECO:0000256" key="5">
    <source>
        <dbReference type="ARBA" id="ARBA00023242"/>
    </source>
</evidence>
<evidence type="ECO:0000313" key="11">
    <source>
        <dbReference type="EMBL" id="CEK75404.1"/>
    </source>
</evidence>
<evidence type="ECO:0000259" key="9">
    <source>
        <dbReference type="Pfam" id="PF17745"/>
    </source>
</evidence>
<dbReference type="EMBL" id="HACG01028539">
    <property type="protein sequence ID" value="CEK75404.1"/>
    <property type="molecule type" value="Transcribed_RNA"/>
</dbReference>
<dbReference type="GO" id="GO:0006401">
    <property type="term" value="P:RNA catabolic process"/>
    <property type="evidence" value="ECO:0007669"/>
    <property type="project" value="TreeGrafter"/>
</dbReference>
<sequence length="321" mass="36281">MPKISQDGKRDGSSHKQSDCWVFLVNNEAVVTECVDGDIQPSLCKLRHPRLNSECMYLFSANCLSVYEINCYQEKYRSWFIGNAVHSDGRMYMTSLLDPLFLVLPYLVRAKEKSGRSQFMTLDQMVYDEDFPDCHKLLTCCRHDQLMQIADSKDLEDNILVYQYSQEKTLCWLQTKSEMLADALKDKKVSVDNRGSHSTIFARSKNCQTSRDVYLEYAHGIISDYLSGALAMELRQCLGLPEVDASLTTSPVCQTEKEPPNKKAKLTTTTTVLSPTDDYSKNVDFKSAKSKTGKLTIAQKKLGQVDKSGIKSISSFFSSKV</sequence>
<dbReference type="GO" id="GO:0005654">
    <property type="term" value="C:nucleoplasm"/>
    <property type="evidence" value="ECO:0007669"/>
    <property type="project" value="TreeGrafter"/>
</dbReference>
<reference evidence="10" key="1">
    <citation type="submission" date="2014-12" db="EMBL/GenBank/DDBJ databases">
        <title>Insight into the proteome of Arion vulgaris.</title>
        <authorList>
            <person name="Aradska J."/>
            <person name="Bulat T."/>
            <person name="Smidak R."/>
            <person name="Sarate P."/>
            <person name="Gangsoo J."/>
            <person name="Sialana F."/>
            <person name="Bilban M."/>
            <person name="Lubec G."/>
        </authorList>
    </citation>
    <scope>NUCLEOTIDE SEQUENCE</scope>
    <source>
        <tissue evidence="10">Skin</tissue>
    </source>
</reference>
<dbReference type="Pfam" id="PF17745">
    <property type="entry name" value="Ydr279_N"/>
    <property type="match status" value="1"/>
</dbReference>